<name>A0ABV6BKB9_9GAMM</name>
<dbReference type="EMBL" id="JBHLXP010000005">
    <property type="protein sequence ID" value="MFC0050497.1"/>
    <property type="molecule type" value="Genomic_DNA"/>
</dbReference>
<protein>
    <submittedName>
        <fullName evidence="2">DUF4198 domain-containing protein</fullName>
    </submittedName>
</protein>
<keyword evidence="1" id="KW-0732">Signal</keyword>
<sequence>MKTVRLLTLTSLFAASTALAHTMNVLPSHYVQSKTGGFVTVDLFASNMTFQADKGVGVEGFKVVLPDGSIAKPTAAVQGKRKSIADVELAVAGTYRLEMGGQPRYFTSYKVGGEQKRLMGDKQKAAKELPKDATDVVTTQGRNRALAFVTVNAPTDAVLKTTGQGLEFSFDRHPADIVAGEAVTVTLTLNGKPVEGIKADLSFDGELYRNDPARQHLVTDKAGQFSFTPANAGRYLLEASTEAPLKSEKADKIREGFTLSFEAALP</sequence>
<proteinExistence type="predicted"/>
<keyword evidence="3" id="KW-1185">Reference proteome</keyword>
<reference evidence="2 3" key="1">
    <citation type="submission" date="2024-09" db="EMBL/GenBank/DDBJ databases">
        <authorList>
            <person name="Sun Q."/>
            <person name="Mori K."/>
        </authorList>
    </citation>
    <scope>NUCLEOTIDE SEQUENCE [LARGE SCALE GENOMIC DNA]</scope>
    <source>
        <strain evidence="2 3">KCTC 23315</strain>
    </source>
</reference>
<evidence type="ECO:0000313" key="3">
    <source>
        <dbReference type="Proteomes" id="UP001589813"/>
    </source>
</evidence>
<organism evidence="2 3">
    <name type="scientific">Rheinheimera tilapiae</name>
    <dbReference type="NCBI Taxonomy" id="875043"/>
    <lineage>
        <taxon>Bacteria</taxon>
        <taxon>Pseudomonadati</taxon>
        <taxon>Pseudomonadota</taxon>
        <taxon>Gammaproteobacteria</taxon>
        <taxon>Chromatiales</taxon>
        <taxon>Chromatiaceae</taxon>
        <taxon>Rheinheimera</taxon>
    </lineage>
</organism>
<dbReference type="InterPro" id="IPR019613">
    <property type="entry name" value="DUF4198"/>
</dbReference>
<dbReference type="RefSeq" id="WP_377248377.1">
    <property type="nucleotide sequence ID" value="NZ_JBHLXP010000005.1"/>
</dbReference>
<accession>A0ABV6BKB9</accession>
<evidence type="ECO:0000256" key="1">
    <source>
        <dbReference type="SAM" id="SignalP"/>
    </source>
</evidence>
<dbReference type="SUPFAM" id="SSF49478">
    <property type="entry name" value="Cna protein B-type domain"/>
    <property type="match status" value="1"/>
</dbReference>
<dbReference type="Pfam" id="PF10670">
    <property type="entry name" value="DUF4198"/>
    <property type="match status" value="1"/>
</dbReference>
<dbReference type="Proteomes" id="UP001589813">
    <property type="component" value="Unassembled WGS sequence"/>
</dbReference>
<gene>
    <name evidence="2" type="ORF">ACFFJP_19600</name>
</gene>
<feature type="chain" id="PRO_5045769290" evidence="1">
    <location>
        <begin position="21"/>
        <end position="266"/>
    </location>
</feature>
<evidence type="ECO:0000313" key="2">
    <source>
        <dbReference type="EMBL" id="MFC0050497.1"/>
    </source>
</evidence>
<comment type="caution">
    <text evidence="2">The sequence shown here is derived from an EMBL/GenBank/DDBJ whole genome shotgun (WGS) entry which is preliminary data.</text>
</comment>
<feature type="signal peptide" evidence="1">
    <location>
        <begin position="1"/>
        <end position="20"/>
    </location>
</feature>